<proteinExistence type="predicted"/>
<accession>A0AAV4W9A5</accession>
<gene>
    <name evidence="1" type="ORF">CDAR_216511</name>
</gene>
<keyword evidence="2" id="KW-1185">Reference proteome</keyword>
<dbReference type="AlphaFoldDB" id="A0AAV4W9A5"/>
<dbReference type="Proteomes" id="UP001054837">
    <property type="component" value="Unassembled WGS sequence"/>
</dbReference>
<comment type="caution">
    <text evidence="1">The sequence shown here is derived from an EMBL/GenBank/DDBJ whole genome shotgun (WGS) entry which is preliminary data.</text>
</comment>
<reference evidence="1 2" key="1">
    <citation type="submission" date="2021-06" db="EMBL/GenBank/DDBJ databases">
        <title>Caerostris darwini draft genome.</title>
        <authorList>
            <person name="Kono N."/>
            <person name="Arakawa K."/>
        </authorList>
    </citation>
    <scope>NUCLEOTIDE SEQUENCE [LARGE SCALE GENOMIC DNA]</scope>
</reference>
<sequence>MIGWSDGGEKYEREPTSLTLLCLNSCRFLTAPFKPPSYRFLCRTRGRVGIHLNPLSPPFAGGTSGHVAQPVFVLPASYFQRPPSPTEQMKRDGRGNCRLAAPLPNRIPPSPSRSCEGGWFMVGVARMECVLWGGMERGEVRIGVRPHERIYVAMRC</sequence>
<protein>
    <submittedName>
        <fullName evidence="1">Uncharacterized protein</fullName>
    </submittedName>
</protein>
<evidence type="ECO:0000313" key="2">
    <source>
        <dbReference type="Proteomes" id="UP001054837"/>
    </source>
</evidence>
<dbReference type="EMBL" id="BPLQ01014281">
    <property type="protein sequence ID" value="GIY78823.1"/>
    <property type="molecule type" value="Genomic_DNA"/>
</dbReference>
<name>A0AAV4W9A5_9ARAC</name>
<organism evidence="1 2">
    <name type="scientific">Caerostris darwini</name>
    <dbReference type="NCBI Taxonomy" id="1538125"/>
    <lineage>
        <taxon>Eukaryota</taxon>
        <taxon>Metazoa</taxon>
        <taxon>Ecdysozoa</taxon>
        <taxon>Arthropoda</taxon>
        <taxon>Chelicerata</taxon>
        <taxon>Arachnida</taxon>
        <taxon>Araneae</taxon>
        <taxon>Araneomorphae</taxon>
        <taxon>Entelegynae</taxon>
        <taxon>Araneoidea</taxon>
        <taxon>Araneidae</taxon>
        <taxon>Caerostris</taxon>
    </lineage>
</organism>
<evidence type="ECO:0000313" key="1">
    <source>
        <dbReference type="EMBL" id="GIY78823.1"/>
    </source>
</evidence>